<keyword evidence="3" id="KW-1185">Reference proteome</keyword>
<organism evidence="2 3">
    <name type="scientific">Galerina marginata (strain CBS 339.88)</name>
    <dbReference type="NCBI Taxonomy" id="685588"/>
    <lineage>
        <taxon>Eukaryota</taxon>
        <taxon>Fungi</taxon>
        <taxon>Dikarya</taxon>
        <taxon>Basidiomycota</taxon>
        <taxon>Agaricomycotina</taxon>
        <taxon>Agaricomycetes</taxon>
        <taxon>Agaricomycetidae</taxon>
        <taxon>Agaricales</taxon>
        <taxon>Agaricineae</taxon>
        <taxon>Strophariaceae</taxon>
        <taxon>Galerina</taxon>
    </lineage>
</organism>
<dbReference type="EMBL" id="KL142406">
    <property type="protein sequence ID" value="KDR68741.1"/>
    <property type="molecule type" value="Genomic_DNA"/>
</dbReference>
<dbReference type="AlphaFoldDB" id="A0A067SCX1"/>
<evidence type="ECO:0000313" key="3">
    <source>
        <dbReference type="Proteomes" id="UP000027222"/>
    </source>
</evidence>
<keyword evidence="1" id="KW-0472">Membrane</keyword>
<keyword evidence="1" id="KW-1133">Transmembrane helix</keyword>
<feature type="transmembrane region" description="Helical" evidence="1">
    <location>
        <begin position="19"/>
        <end position="38"/>
    </location>
</feature>
<sequence length="175" mass="19465">MTVTENHPFSKLARQIDQYIWTSVILTSAVAATSLINMGRLSLFMAPVMFMITLAHNFTLLGLASRDRRKPTDKLVNTLAPTASKANIIICWILAGLWCLTVLIIIIMSVIISGMTNAMEGWERLAGYIELPMVVAEIFILVVIAAKCSKQRKSTIIQPAHVDWQHFGPPVREVC</sequence>
<proteinExistence type="predicted"/>
<gene>
    <name evidence="2" type="ORF">GALMADRAFT_231065</name>
</gene>
<name>A0A067SCX1_GALM3</name>
<evidence type="ECO:0000256" key="1">
    <source>
        <dbReference type="SAM" id="Phobius"/>
    </source>
</evidence>
<accession>A0A067SCX1</accession>
<feature type="transmembrane region" description="Helical" evidence="1">
    <location>
        <begin position="44"/>
        <end position="65"/>
    </location>
</feature>
<feature type="transmembrane region" description="Helical" evidence="1">
    <location>
        <begin position="86"/>
        <end position="113"/>
    </location>
</feature>
<reference evidence="3" key="1">
    <citation type="journal article" date="2014" name="Proc. Natl. Acad. Sci. U.S.A.">
        <title>Extensive sampling of basidiomycete genomes demonstrates inadequacy of the white-rot/brown-rot paradigm for wood decay fungi.</title>
        <authorList>
            <person name="Riley R."/>
            <person name="Salamov A.A."/>
            <person name="Brown D.W."/>
            <person name="Nagy L.G."/>
            <person name="Floudas D."/>
            <person name="Held B.W."/>
            <person name="Levasseur A."/>
            <person name="Lombard V."/>
            <person name="Morin E."/>
            <person name="Otillar R."/>
            <person name="Lindquist E.A."/>
            <person name="Sun H."/>
            <person name="LaButti K.M."/>
            <person name="Schmutz J."/>
            <person name="Jabbour D."/>
            <person name="Luo H."/>
            <person name="Baker S.E."/>
            <person name="Pisabarro A.G."/>
            <person name="Walton J.D."/>
            <person name="Blanchette R.A."/>
            <person name="Henrissat B."/>
            <person name="Martin F."/>
            <person name="Cullen D."/>
            <person name="Hibbett D.S."/>
            <person name="Grigoriev I.V."/>
        </authorList>
    </citation>
    <scope>NUCLEOTIDE SEQUENCE [LARGE SCALE GENOMIC DNA]</scope>
    <source>
        <strain evidence="3">CBS 339.88</strain>
    </source>
</reference>
<keyword evidence="1" id="KW-0812">Transmembrane</keyword>
<feature type="transmembrane region" description="Helical" evidence="1">
    <location>
        <begin position="125"/>
        <end position="146"/>
    </location>
</feature>
<dbReference type="HOGENOM" id="CLU_101062_0_0_1"/>
<evidence type="ECO:0000313" key="2">
    <source>
        <dbReference type="EMBL" id="KDR68741.1"/>
    </source>
</evidence>
<protein>
    <submittedName>
        <fullName evidence="2">Uncharacterized protein</fullName>
    </submittedName>
</protein>
<dbReference type="Proteomes" id="UP000027222">
    <property type="component" value="Unassembled WGS sequence"/>
</dbReference>
<dbReference type="OrthoDB" id="2939553at2759"/>